<feature type="domain" description="FAD-binding PCMH-type" evidence="17">
    <location>
        <begin position="193"/>
        <end position="374"/>
    </location>
</feature>
<evidence type="ECO:0000256" key="1">
    <source>
        <dbReference type="ARBA" id="ARBA00001924"/>
    </source>
</evidence>
<dbReference type="InterPro" id="IPR002888">
    <property type="entry name" value="2Fe-2S-bd"/>
</dbReference>
<evidence type="ECO:0000256" key="6">
    <source>
        <dbReference type="ARBA" id="ARBA00022630"/>
    </source>
</evidence>
<dbReference type="Pfam" id="PF00941">
    <property type="entry name" value="FAD_binding_5"/>
    <property type="match status" value="1"/>
</dbReference>
<organism evidence="19 20">
    <name type="scientific">Lutzomyia longipalpis</name>
    <name type="common">Sand fly</name>
    <dbReference type="NCBI Taxonomy" id="7200"/>
    <lineage>
        <taxon>Eukaryota</taxon>
        <taxon>Metazoa</taxon>
        <taxon>Ecdysozoa</taxon>
        <taxon>Arthropoda</taxon>
        <taxon>Hexapoda</taxon>
        <taxon>Insecta</taxon>
        <taxon>Pterygota</taxon>
        <taxon>Neoptera</taxon>
        <taxon>Endopterygota</taxon>
        <taxon>Diptera</taxon>
        <taxon>Nematocera</taxon>
        <taxon>Psychodoidea</taxon>
        <taxon>Psychodidae</taxon>
        <taxon>Lutzomyia</taxon>
        <taxon>Lutzomyia</taxon>
    </lineage>
</organism>
<dbReference type="InterPro" id="IPR012675">
    <property type="entry name" value="Beta-grasp_dom_sf"/>
</dbReference>
<evidence type="ECO:0000256" key="11">
    <source>
        <dbReference type="ARBA" id="ARBA00023004"/>
    </source>
</evidence>
<evidence type="ECO:0000256" key="4">
    <source>
        <dbReference type="ARBA" id="ARBA00006849"/>
    </source>
</evidence>
<dbReference type="InterPro" id="IPR016166">
    <property type="entry name" value="FAD-bd_PCMH"/>
</dbReference>
<dbReference type="Pfam" id="PF03450">
    <property type="entry name" value="CO_deh_flav_C"/>
    <property type="match status" value="1"/>
</dbReference>
<evidence type="ECO:0000313" key="20">
    <source>
        <dbReference type="Proteomes" id="UP000092461"/>
    </source>
</evidence>
<comment type="cofactor">
    <cofactor evidence="2">
        <name>FAD</name>
        <dbReference type="ChEBI" id="CHEBI:57692"/>
    </cofactor>
</comment>
<dbReference type="Gene3D" id="1.10.150.120">
    <property type="entry name" value="[2Fe-2S]-binding domain"/>
    <property type="match status" value="1"/>
</dbReference>
<dbReference type="GO" id="GO:0071949">
    <property type="term" value="F:FAD binding"/>
    <property type="evidence" value="ECO:0007669"/>
    <property type="project" value="InterPro"/>
</dbReference>
<dbReference type="InterPro" id="IPR006058">
    <property type="entry name" value="2Fe2S_fd_BS"/>
</dbReference>
<reference evidence="19" key="3">
    <citation type="submission" date="2020-05" db="UniProtKB">
        <authorList>
            <consortium name="EnsemblMetazoa"/>
        </authorList>
    </citation>
    <scope>IDENTIFICATION</scope>
    <source>
        <strain evidence="19">Jacobina</strain>
    </source>
</reference>
<dbReference type="EnsemblMetazoa" id="LLOJ000331-RA">
    <property type="protein sequence ID" value="LLOJ000331-PA"/>
    <property type="gene ID" value="LLOJ000331"/>
</dbReference>
<dbReference type="InterPro" id="IPR036318">
    <property type="entry name" value="FAD-bd_PCMH-like_sf"/>
</dbReference>
<dbReference type="SUPFAM" id="SSF54292">
    <property type="entry name" value="2Fe-2S ferredoxin-like"/>
    <property type="match status" value="1"/>
</dbReference>
<dbReference type="GO" id="GO:0005506">
    <property type="term" value="F:iron ion binding"/>
    <property type="evidence" value="ECO:0007669"/>
    <property type="project" value="InterPro"/>
</dbReference>
<dbReference type="SUPFAM" id="SSF47741">
    <property type="entry name" value="CO dehydrogenase ISP C-domain like"/>
    <property type="match status" value="1"/>
</dbReference>
<comment type="subunit">
    <text evidence="5">Homodimer.</text>
</comment>
<dbReference type="VEuPathDB" id="VectorBase:LLONM1_011049"/>
<reference evidence="20" key="1">
    <citation type="submission" date="2012-05" db="EMBL/GenBank/DDBJ databases">
        <title>Whole Genome Assembly of Lutzomyia longipalpis.</title>
        <authorList>
            <person name="Richards S."/>
            <person name="Qu C."/>
            <person name="Dillon R."/>
            <person name="Worley K."/>
            <person name="Scherer S."/>
            <person name="Batterton M."/>
            <person name="Taylor A."/>
            <person name="Hawes A."/>
            <person name="Hernandez B."/>
            <person name="Kovar C."/>
            <person name="Mandapat C."/>
            <person name="Pham C."/>
            <person name="Qu C."/>
            <person name="Jing C."/>
            <person name="Bess C."/>
            <person name="Bandaranaike D."/>
            <person name="Ngo D."/>
            <person name="Ongeri F."/>
            <person name="Arias F."/>
            <person name="Lara F."/>
            <person name="Weissenberger G."/>
            <person name="Kamau G."/>
            <person name="Han H."/>
            <person name="Shen H."/>
            <person name="Dinh H."/>
            <person name="Khalil I."/>
            <person name="Jones J."/>
            <person name="Shafer J."/>
            <person name="Jayaseelan J."/>
            <person name="Quiroz J."/>
            <person name="Blankenburg K."/>
            <person name="Nguyen L."/>
            <person name="Jackson L."/>
            <person name="Francisco L."/>
            <person name="Tang L.-Y."/>
            <person name="Pu L.-L."/>
            <person name="Perales L."/>
            <person name="Lorensuhewa L."/>
            <person name="Munidasa M."/>
            <person name="Coyle M."/>
            <person name="Taylor M."/>
            <person name="Puazo M."/>
            <person name="Firestine M."/>
            <person name="Scheel M."/>
            <person name="Javaid M."/>
            <person name="Wang M."/>
            <person name="Li M."/>
            <person name="Tabassum N."/>
            <person name="Saada N."/>
            <person name="Osuji N."/>
            <person name="Aqrawi P."/>
            <person name="Fu Q."/>
            <person name="Thornton R."/>
            <person name="Raj R."/>
            <person name="Goodspeed R."/>
            <person name="Mata R."/>
            <person name="Najjar R."/>
            <person name="Gubbala S."/>
            <person name="Lee S."/>
            <person name="Denson S."/>
            <person name="Patil S."/>
            <person name="Macmil S."/>
            <person name="Qi S."/>
            <person name="Matskevitch T."/>
            <person name="Palculict T."/>
            <person name="Mathew T."/>
            <person name="Vee V."/>
            <person name="Velamala V."/>
            <person name="Korchina V."/>
            <person name="Cai W."/>
            <person name="Liu W."/>
            <person name="Dai W."/>
            <person name="Zou X."/>
            <person name="Zhu Y."/>
            <person name="Zhang Y."/>
            <person name="Wu Y.-Q."/>
            <person name="Xin Y."/>
            <person name="Nazarath L."/>
            <person name="Kovar C."/>
            <person name="Han Y."/>
            <person name="Muzny D."/>
            <person name="Gibbs R."/>
        </authorList>
    </citation>
    <scope>NUCLEOTIDE SEQUENCE [LARGE SCALE GENOMIC DNA]</scope>
    <source>
        <strain evidence="20">Jacobina</strain>
    </source>
</reference>
<evidence type="ECO:0000256" key="14">
    <source>
        <dbReference type="ARBA" id="ARBA00023140"/>
    </source>
</evidence>
<evidence type="ECO:0000256" key="13">
    <source>
        <dbReference type="ARBA" id="ARBA00023027"/>
    </source>
</evidence>
<evidence type="ECO:0000256" key="7">
    <source>
        <dbReference type="ARBA" id="ARBA00022714"/>
    </source>
</evidence>
<dbReference type="PANTHER" id="PTHR45444">
    <property type="entry name" value="XANTHINE DEHYDROGENASE"/>
    <property type="match status" value="1"/>
</dbReference>
<dbReference type="SUPFAM" id="SSF55447">
    <property type="entry name" value="CO dehydrogenase flavoprotein C-terminal domain-like"/>
    <property type="match status" value="2"/>
</dbReference>
<evidence type="ECO:0000256" key="16">
    <source>
        <dbReference type="SAM" id="MobiDB-lite"/>
    </source>
</evidence>
<evidence type="ECO:0000256" key="12">
    <source>
        <dbReference type="ARBA" id="ARBA00023014"/>
    </source>
</evidence>
<dbReference type="EMBL" id="GITU01012212">
    <property type="protein sequence ID" value="MBC1180915.1"/>
    <property type="molecule type" value="Transcribed_RNA"/>
</dbReference>
<dbReference type="InterPro" id="IPR036683">
    <property type="entry name" value="CO_DH_flav_C_dom_sf"/>
</dbReference>
<evidence type="ECO:0000259" key="17">
    <source>
        <dbReference type="PROSITE" id="PS51387"/>
    </source>
</evidence>
<dbReference type="GO" id="GO:0016491">
    <property type="term" value="F:oxidoreductase activity"/>
    <property type="evidence" value="ECO:0007669"/>
    <property type="project" value="UniProtKB-KW"/>
</dbReference>
<keyword evidence="13" id="KW-0520">NAD</keyword>
<dbReference type="InterPro" id="IPR005107">
    <property type="entry name" value="CO_DH_flav_C"/>
</dbReference>
<evidence type="ECO:0000256" key="9">
    <source>
        <dbReference type="ARBA" id="ARBA00022827"/>
    </source>
</evidence>
<sequence>MSVSSIPIDTSLNTFIRRHANLRGTKFMCLEGGCGVCVVSLRGVHPITRQPFIMAVNSCLFPVYSCHGMEVITVEALGNRRVGYHPIQQRLAALNGTQCGFCTPGMVMNMFSLAESERGQLTMEEVENAFGGNLCRCTGYRSILDAFKTVASNATPRLLELTRDIEDLPRFCPKMASPRNPYDRIEEKRLYFKCKSGREWHKAYNLATLFTLMRQSRHKQYMLVAGNTAHGVYRRDPGIEIFIDVTSIEALRTHTIGGYIELGANMTIAETMVYLRRAAFGRPQFEYVRELIKHLDLVAHVAVRNIGTLAGNLMIKHEHPDFPSDIFLILETVGAMLVIADSVTRTRAVTVANFLKMDMKRRLIVKIRLPTMDPTRDYLRTYKIMPRAQNSHAYVNAGFLFRFNERRSRLLTVRICYGGIHPRFVHAASAEEVLQGVDIFENNVLQRAFEALDQDIQPDSSINEPLPEYRKLLAMGLFYKAVLSVAPEDRVQERYRSGATALERPISSGTQQYTTNTERAFEALDQDIQPDSSINEPLPEYRKLLAMGLFYKAVLSVAPEDRVQERYRSGATALERPISSGTQQYTTNTENYPLTQPLPKDTALEQTSGEADYVNDMAHLPDDLWATFVTATQVNVRINSIDPAEALNMPGVVAFYRASDIPGRNSFATTDKHFLVNEFDEIFASNEILYHAQPVGMIVAESFDLAQLAAKKVKVIFERSSCTDFYLTPHDVREANAESRIERRSGVLGEQN</sequence>
<dbReference type="Gene3D" id="3.30.390.50">
    <property type="entry name" value="CO dehydrogenase flavoprotein, C-terminal domain"/>
    <property type="match status" value="2"/>
</dbReference>
<reference evidence="18" key="2">
    <citation type="journal article" date="2020" name="BMC">
        <title>Leishmania infection induces a limited differential gene expression in the sand fly midgut.</title>
        <authorList>
            <person name="Coutinho-Abreu I.V."/>
            <person name="Serafim T.D."/>
            <person name="Meneses C."/>
            <person name="Kamhawi S."/>
            <person name="Oliveira F."/>
            <person name="Valenzuela J.G."/>
        </authorList>
    </citation>
    <scope>NUCLEOTIDE SEQUENCE</scope>
    <source>
        <strain evidence="18">Jacobina</strain>
        <tissue evidence="18">Midgut</tissue>
    </source>
</reference>
<evidence type="ECO:0000256" key="8">
    <source>
        <dbReference type="ARBA" id="ARBA00022723"/>
    </source>
</evidence>
<evidence type="ECO:0000256" key="15">
    <source>
        <dbReference type="ARBA" id="ARBA00034078"/>
    </source>
</evidence>
<dbReference type="InterPro" id="IPR016208">
    <property type="entry name" value="Ald_Oxase/xanthine_DH-like"/>
</dbReference>
<dbReference type="Gene3D" id="3.30.465.10">
    <property type="match status" value="1"/>
</dbReference>
<dbReference type="FunFam" id="3.30.465.10:FF:000013">
    <property type="entry name" value="Aldehyde oxidase"/>
    <property type="match status" value="1"/>
</dbReference>
<name>A0A1B0C8Q9_LUTLO</name>
<keyword evidence="14" id="KW-0576">Peroxisome</keyword>
<dbReference type="SUPFAM" id="SSF54665">
    <property type="entry name" value="CO dehydrogenase molybdoprotein N-domain-like"/>
    <property type="match status" value="1"/>
</dbReference>
<dbReference type="Pfam" id="PF01799">
    <property type="entry name" value="Fer2_2"/>
    <property type="match status" value="1"/>
</dbReference>
<keyword evidence="8" id="KW-0479">Metal-binding</keyword>
<comment type="cofactor">
    <cofactor evidence="1">
        <name>Mo-molybdopterin</name>
        <dbReference type="ChEBI" id="CHEBI:71302"/>
    </cofactor>
</comment>
<accession>A0A1B0C8Q9</accession>
<keyword evidence="7" id="KW-0001">2Fe-2S</keyword>
<comment type="cofactor">
    <cofactor evidence="15">
        <name>[2Fe-2S] cluster</name>
        <dbReference type="ChEBI" id="CHEBI:190135"/>
    </cofactor>
</comment>
<keyword evidence="12" id="KW-0411">Iron-sulfur</keyword>
<dbReference type="PROSITE" id="PS51387">
    <property type="entry name" value="FAD_PCMH"/>
    <property type="match status" value="1"/>
</dbReference>
<dbReference type="VEuPathDB" id="VectorBase:LLOJ000331"/>
<keyword evidence="11" id="KW-0408">Iron</keyword>
<dbReference type="PANTHER" id="PTHR45444:SF3">
    <property type="entry name" value="XANTHINE DEHYDROGENASE"/>
    <property type="match status" value="1"/>
</dbReference>
<dbReference type="InterPro" id="IPR036010">
    <property type="entry name" value="2Fe-2S_ferredoxin-like_sf"/>
</dbReference>
<evidence type="ECO:0000256" key="5">
    <source>
        <dbReference type="ARBA" id="ARBA00011738"/>
    </source>
</evidence>
<dbReference type="Pfam" id="PF01315">
    <property type="entry name" value="Ald_Xan_dh_C"/>
    <property type="match status" value="1"/>
</dbReference>
<evidence type="ECO:0000313" key="18">
    <source>
        <dbReference type="EMBL" id="MBC1180915.1"/>
    </source>
</evidence>
<dbReference type="PROSITE" id="PS00197">
    <property type="entry name" value="2FE2S_FER_1"/>
    <property type="match status" value="1"/>
</dbReference>
<dbReference type="GO" id="GO:0005777">
    <property type="term" value="C:peroxisome"/>
    <property type="evidence" value="ECO:0007669"/>
    <property type="project" value="UniProtKB-SubCell"/>
</dbReference>
<evidence type="ECO:0000256" key="3">
    <source>
        <dbReference type="ARBA" id="ARBA00004275"/>
    </source>
</evidence>
<protein>
    <submittedName>
        <fullName evidence="18">Putative xanthine dehydrogenase</fullName>
    </submittedName>
</protein>
<evidence type="ECO:0000313" key="19">
    <source>
        <dbReference type="EnsemblMetazoa" id="LLOJ000331-PA"/>
    </source>
</evidence>
<keyword evidence="9" id="KW-0274">FAD</keyword>
<dbReference type="GO" id="GO:0051537">
    <property type="term" value="F:2 iron, 2 sulfur cluster binding"/>
    <property type="evidence" value="ECO:0007669"/>
    <property type="project" value="UniProtKB-KW"/>
</dbReference>
<evidence type="ECO:0000256" key="2">
    <source>
        <dbReference type="ARBA" id="ARBA00001974"/>
    </source>
</evidence>
<feature type="region of interest" description="Disordered" evidence="16">
    <location>
        <begin position="574"/>
        <end position="599"/>
    </location>
</feature>
<dbReference type="Proteomes" id="UP000092461">
    <property type="component" value="Unassembled WGS sequence"/>
</dbReference>
<evidence type="ECO:0000256" key="10">
    <source>
        <dbReference type="ARBA" id="ARBA00023002"/>
    </source>
</evidence>
<dbReference type="AlphaFoldDB" id="A0A1B0C8Q9"/>
<keyword evidence="20" id="KW-1185">Reference proteome</keyword>
<dbReference type="InterPro" id="IPR036884">
    <property type="entry name" value="2Fe-2S-bd_dom_sf"/>
</dbReference>
<feature type="compositionally biased region" description="Polar residues" evidence="16">
    <location>
        <begin position="579"/>
        <end position="594"/>
    </location>
</feature>
<dbReference type="EMBL" id="AJWK01001263">
    <property type="status" value="NOT_ANNOTATED_CDS"/>
    <property type="molecule type" value="Genomic_DNA"/>
</dbReference>
<dbReference type="SUPFAM" id="SSF56176">
    <property type="entry name" value="FAD-binding/transporter-associated domain-like"/>
    <property type="match status" value="1"/>
</dbReference>
<dbReference type="Gene3D" id="3.10.20.30">
    <property type="match status" value="1"/>
</dbReference>
<dbReference type="EMBL" id="AJWK01001262">
    <property type="status" value="NOT_ANNOTATED_CDS"/>
    <property type="molecule type" value="Genomic_DNA"/>
</dbReference>
<proteinExistence type="inferred from homology"/>
<dbReference type="SMART" id="SM01092">
    <property type="entry name" value="CO_deh_flav_C"/>
    <property type="match status" value="1"/>
</dbReference>
<dbReference type="InterPro" id="IPR016169">
    <property type="entry name" value="FAD-bd_PCMH_sub2"/>
</dbReference>
<dbReference type="FunFam" id="3.30.390.50:FF:000003">
    <property type="entry name" value="Aldehyde oxidase1"/>
    <property type="match status" value="1"/>
</dbReference>
<keyword evidence="6" id="KW-0285">Flavoprotein</keyword>
<keyword evidence="10" id="KW-0560">Oxidoreductase</keyword>
<comment type="subcellular location">
    <subcellularLocation>
        <location evidence="3">Peroxisome</location>
    </subcellularLocation>
</comment>
<dbReference type="InterPro" id="IPR002346">
    <property type="entry name" value="Mopterin_DH_FAD-bd"/>
</dbReference>
<comment type="similarity">
    <text evidence="4">Belongs to the xanthine dehydrogenase family.</text>
</comment>
<dbReference type="FunFam" id="3.90.1170.50:FF:000003">
    <property type="entry name" value="Aldehyde oxidase"/>
    <property type="match status" value="1"/>
</dbReference>
<dbReference type="SMART" id="SM01008">
    <property type="entry name" value="Ald_Xan_dh_C"/>
    <property type="match status" value="1"/>
</dbReference>
<dbReference type="InterPro" id="IPR036856">
    <property type="entry name" value="Ald_Oxase/Xan_DH_a/b_sf"/>
</dbReference>
<dbReference type="Gene3D" id="3.90.1170.50">
    <property type="entry name" value="Aldehyde oxidase/xanthine dehydrogenase, a/b hammerhead"/>
    <property type="match status" value="1"/>
</dbReference>
<dbReference type="FunFam" id="3.10.20.30:FF:000012">
    <property type="entry name" value="Xanthine dehydrogenase/oxidase"/>
    <property type="match status" value="1"/>
</dbReference>
<dbReference type="InterPro" id="IPR000674">
    <property type="entry name" value="Ald_Oxase/Xan_DH_a/b"/>
</dbReference>